<comment type="catalytic activity">
    <reaction evidence="7">
        <text>a 2'-deoxycytidine in DNA + S-adenosyl-L-methionine = a 5-methyl-2'-deoxycytidine in DNA + S-adenosyl-L-homocysteine + H(+)</text>
        <dbReference type="Rhea" id="RHEA:13681"/>
        <dbReference type="Rhea" id="RHEA-COMP:11369"/>
        <dbReference type="Rhea" id="RHEA-COMP:11370"/>
        <dbReference type="ChEBI" id="CHEBI:15378"/>
        <dbReference type="ChEBI" id="CHEBI:57856"/>
        <dbReference type="ChEBI" id="CHEBI:59789"/>
        <dbReference type="ChEBI" id="CHEBI:85452"/>
        <dbReference type="ChEBI" id="CHEBI:85454"/>
        <dbReference type="EC" id="2.1.1.37"/>
    </reaction>
</comment>
<keyword evidence="4" id="KW-0680">Restriction system</keyword>
<dbReference type="GO" id="GO:0009307">
    <property type="term" value="P:DNA restriction-modification system"/>
    <property type="evidence" value="ECO:0007669"/>
    <property type="project" value="UniProtKB-KW"/>
</dbReference>
<proteinExistence type="inferred from homology"/>
<keyword evidence="1 5" id="KW-0489">Methyltransferase</keyword>
<evidence type="ECO:0000313" key="9">
    <source>
        <dbReference type="Proteomes" id="UP000218689"/>
    </source>
</evidence>
<dbReference type="Pfam" id="PF00145">
    <property type="entry name" value="DNA_methylase"/>
    <property type="match status" value="1"/>
</dbReference>
<keyword evidence="9" id="KW-1185">Reference proteome</keyword>
<reference evidence="9" key="1">
    <citation type="submission" date="2017-08" db="EMBL/GenBank/DDBJ databases">
        <title>Draft genome sequence of Lactococcus sp. strain Rs-Y01, isolated from the gut of the lower termite Reticulitermes speratus.</title>
        <authorList>
            <person name="Ohkuma M."/>
            <person name="Yuki M."/>
        </authorList>
    </citation>
    <scope>NUCLEOTIDE SEQUENCE [LARGE SCALE GENOMIC DNA]</scope>
    <source>
        <strain evidence="9">Rs-Y01</strain>
    </source>
</reference>
<keyword evidence="2 5" id="KW-0808">Transferase</keyword>
<dbReference type="GO" id="GO:0032259">
    <property type="term" value="P:methylation"/>
    <property type="evidence" value="ECO:0007669"/>
    <property type="project" value="UniProtKB-KW"/>
</dbReference>
<comment type="caution">
    <text evidence="8">The sequence shown here is derived from an EMBL/GenBank/DDBJ whole genome shotgun (WGS) entry which is preliminary data.</text>
</comment>
<dbReference type="Gene3D" id="3.40.50.150">
    <property type="entry name" value="Vaccinia Virus protein VP39"/>
    <property type="match status" value="1"/>
</dbReference>
<evidence type="ECO:0000256" key="2">
    <source>
        <dbReference type="ARBA" id="ARBA00022679"/>
    </source>
</evidence>
<dbReference type="NCBIfam" id="TIGR00675">
    <property type="entry name" value="dcm"/>
    <property type="match status" value="1"/>
</dbReference>
<organism evidence="8 9">
    <name type="scientific">Pseudolactococcus reticulitermitis</name>
    <dbReference type="NCBI Taxonomy" id="2025039"/>
    <lineage>
        <taxon>Bacteria</taxon>
        <taxon>Bacillati</taxon>
        <taxon>Bacillota</taxon>
        <taxon>Bacilli</taxon>
        <taxon>Lactobacillales</taxon>
        <taxon>Streptococcaceae</taxon>
        <taxon>Pseudolactococcus</taxon>
    </lineage>
</organism>
<comment type="similarity">
    <text evidence="5 6">Belongs to the class I-like SAM-binding methyltransferase superfamily. C5-methyltransferase family.</text>
</comment>
<dbReference type="GO" id="GO:0044027">
    <property type="term" value="P:negative regulation of gene expression via chromosomal CpG island methylation"/>
    <property type="evidence" value="ECO:0007669"/>
    <property type="project" value="TreeGrafter"/>
</dbReference>
<protein>
    <recommendedName>
        <fullName evidence="7">Cytosine-specific methyltransferase</fullName>
        <ecNumber evidence="7">2.1.1.37</ecNumber>
    </recommendedName>
</protein>
<evidence type="ECO:0000256" key="5">
    <source>
        <dbReference type="PROSITE-ProRule" id="PRU01016"/>
    </source>
</evidence>
<dbReference type="EMBL" id="BEDT01000002">
    <property type="protein sequence ID" value="GAX47575.1"/>
    <property type="molecule type" value="Genomic_DNA"/>
</dbReference>
<gene>
    <name evidence="8" type="ORF">RsY01_1175</name>
</gene>
<dbReference type="SUPFAM" id="SSF53335">
    <property type="entry name" value="S-adenosyl-L-methionine-dependent methyltransferases"/>
    <property type="match status" value="1"/>
</dbReference>
<evidence type="ECO:0000256" key="4">
    <source>
        <dbReference type="ARBA" id="ARBA00022747"/>
    </source>
</evidence>
<dbReference type="Proteomes" id="UP000218689">
    <property type="component" value="Unassembled WGS sequence"/>
</dbReference>
<dbReference type="GO" id="GO:0003886">
    <property type="term" value="F:DNA (cytosine-5-)-methyltransferase activity"/>
    <property type="evidence" value="ECO:0007669"/>
    <property type="project" value="UniProtKB-EC"/>
</dbReference>
<dbReference type="InterPro" id="IPR018117">
    <property type="entry name" value="C5_DNA_meth_AS"/>
</dbReference>
<evidence type="ECO:0000256" key="3">
    <source>
        <dbReference type="ARBA" id="ARBA00022691"/>
    </source>
</evidence>
<dbReference type="PROSITE" id="PS51679">
    <property type="entry name" value="SAM_MT_C5"/>
    <property type="match status" value="1"/>
</dbReference>
<dbReference type="AlphaFoldDB" id="A0A224XD43"/>
<dbReference type="PROSITE" id="PS00094">
    <property type="entry name" value="C5_MTASE_1"/>
    <property type="match status" value="1"/>
</dbReference>
<dbReference type="InterPro" id="IPR029063">
    <property type="entry name" value="SAM-dependent_MTases_sf"/>
</dbReference>
<dbReference type="InterPro" id="IPR001525">
    <property type="entry name" value="C5_MeTfrase"/>
</dbReference>
<evidence type="ECO:0000256" key="1">
    <source>
        <dbReference type="ARBA" id="ARBA00022603"/>
    </source>
</evidence>
<evidence type="ECO:0000313" key="8">
    <source>
        <dbReference type="EMBL" id="GAX47575.1"/>
    </source>
</evidence>
<dbReference type="PANTHER" id="PTHR10629:SF52">
    <property type="entry name" value="DNA (CYTOSINE-5)-METHYLTRANSFERASE 1"/>
    <property type="match status" value="1"/>
</dbReference>
<dbReference type="GO" id="GO:0003677">
    <property type="term" value="F:DNA binding"/>
    <property type="evidence" value="ECO:0007669"/>
    <property type="project" value="TreeGrafter"/>
</dbReference>
<dbReference type="EC" id="2.1.1.37" evidence="7"/>
<name>A0A224XD43_9LACT</name>
<dbReference type="RefSeq" id="WP_094784612.1">
    <property type="nucleotide sequence ID" value="NZ_BEDT01000002.1"/>
</dbReference>
<dbReference type="REBASE" id="234755">
    <property type="entry name" value="M.LapRsy01ORF1175P"/>
</dbReference>
<accession>A0A224XD43</accession>
<evidence type="ECO:0000256" key="7">
    <source>
        <dbReference type="RuleBase" id="RU000417"/>
    </source>
</evidence>
<dbReference type="OrthoDB" id="9813719at2"/>
<keyword evidence="3 5" id="KW-0949">S-adenosyl-L-methionine</keyword>
<sequence>MATKGITALDLFSGAGGFSLGMEMAGIEVAVAIEYDPKIAKTYKANHDKTVMINADIRTVPASTADAVFKNQESSTTIAEIFKNQGKSVDIIFGGPPCQGFSMAGNRIRKEKSFFDDERNLLFLEFLRMVQELNPKVFVIENVPGILNYNKGSIKKEIEERLAALGYDVASRVFSTEKFGVPQKRKRAIFIGNRLGLDSEQLFPEETHDEDSAVTVWDAIGDLPTLKSGEGVEITQYKSSTQNEYQKKMRSGNGKTFRNHIASTHSEKTISILKLVKPGENMKDLPSEFQTKSVHSGAYGRMEKDKPSYTLTTRINTPSVGRITHPVDDRTITPREAARIQSYPDHYHFIGDITTVGMQIGNSVPPLFAKALGDSIINKVFNQSID</sequence>
<evidence type="ECO:0000256" key="6">
    <source>
        <dbReference type="RuleBase" id="RU000416"/>
    </source>
</evidence>
<dbReference type="PANTHER" id="PTHR10629">
    <property type="entry name" value="CYTOSINE-SPECIFIC METHYLTRANSFERASE"/>
    <property type="match status" value="1"/>
</dbReference>
<dbReference type="InterPro" id="IPR050390">
    <property type="entry name" value="C5-Methyltransferase"/>
</dbReference>
<feature type="active site" evidence="5">
    <location>
        <position position="98"/>
    </location>
</feature>
<dbReference type="Gene3D" id="3.90.120.10">
    <property type="entry name" value="DNA Methylase, subunit A, domain 2"/>
    <property type="match status" value="1"/>
</dbReference>
<dbReference type="PRINTS" id="PR00105">
    <property type="entry name" value="C5METTRFRASE"/>
</dbReference>